<dbReference type="AlphaFoldDB" id="A0A4R1R4G2"/>
<reference evidence="1 2" key="1">
    <citation type="submission" date="2019-03" db="EMBL/GenBank/DDBJ databases">
        <title>Genomic Encyclopedia of Type Strains, Phase IV (KMG-IV): sequencing the most valuable type-strain genomes for metagenomic binning, comparative biology and taxonomic classification.</title>
        <authorList>
            <person name="Goeker M."/>
        </authorList>
    </citation>
    <scope>NUCLEOTIDE SEQUENCE [LARGE SCALE GENOMIC DNA]</scope>
    <source>
        <strain evidence="1 2">DSM 100556</strain>
    </source>
</reference>
<dbReference type="InterPro" id="IPR008257">
    <property type="entry name" value="Pept_M19"/>
</dbReference>
<dbReference type="PROSITE" id="PS51365">
    <property type="entry name" value="RENAL_DIPEPTIDASE_2"/>
    <property type="match status" value="1"/>
</dbReference>
<evidence type="ECO:0000313" key="1">
    <source>
        <dbReference type="EMBL" id="TCL60386.1"/>
    </source>
</evidence>
<dbReference type="Pfam" id="PF01244">
    <property type="entry name" value="Peptidase_M19"/>
    <property type="match status" value="1"/>
</dbReference>
<dbReference type="PANTHER" id="PTHR10443:SF12">
    <property type="entry name" value="DIPEPTIDASE"/>
    <property type="match status" value="1"/>
</dbReference>
<dbReference type="OrthoDB" id="9804920at2"/>
<sequence length="338" mass="38084">MKAVDMHCDTISELYKKAKEGQDESLRRSNCHIDLGKLKKGDALVQNFAVFIHNGRTENPLEEFLQMVDLYYNELEKNRDMIAPVFCWKDIEKNCAEGKISALLTVEEGAVCKGNLSYLRDMYRLGVRMMTLTWNYPNEIGYPNVRAGNYEDRQVQGESVPFYKIADTINGLTEQGMEIVAEMERIGMIIDVSHLSDKGFYDVLEVTKKPFVASHSNARAVCPWVRNLTDDMIRKIALRGGVIGLNFCPDFLTEVSKGERNTGTIAAIVEHAKYIANVGGIECLGLGSDFDGIEGHGELPDFSHLPQLSEALFRAGFSGDEVEKIFHRNVLRLYKELL</sequence>
<dbReference type="PANTHER" id="PTHR10443">
    <property type="entry name" value="MICROSOMAL DIPEPTIDASE"/>
    <property type="match status" value="1"/>
</dbReference>
<keyword evidence="2" id="KW-1185">Reference proteome</keyword>
<accession>A0A4R1R4G2</accession>
<dbReference type="EMBL" id="SLUO01000002">
    <property type="protein sequence ID" value="TCL60386.1"/>
    <property type="molecule type" value="Genomic_DNA"/>
</dbReference>
<dbReference type="GO" id="GO:0006508">
    <property type="term" value="P:proteolysis"/>
    <property type="evidence" value="ECO:0007669"/>
    <property type="project" value="InterPro"/>
</dbReference>
<evidence type="ECO:0000313" key="2">
    <source>
        <dbReference type="Proteomes" id="UP000295718"/>
    </source>
</evidence>
<dbReference type="RefSeq" id="WP_031388906.1">
    <property type="nucleotide sequence ID" value="NZ_JPNB01000001.1"/>
</dbReference>
<dbReference type="Gene3D" id="3.20.20.140">
    <property type="entry name" value="Metal-dependent hydrolases"/>
    <property type="match status" value="1"/>
</dbReference>
<dbReference type="GO" id="GO:0070573">
    <property type="term" value="F:metallodipeptidase activity"/>
    <property type="evidence" value="ECO:0007669"/>
    <property type="project" value="InterPro"/>
</dbReference>
<organism evidence="1 2">
    <name type="scientific">Kineothrix alysoides</name>
    <dbReference type="NCBI Taxonomy" id="1469948"/>
    <lineage>
        <taxon>Bacteria</taxon>
        <taxon>Bacillati</taxon>
        <taxon>Bacillota</taxon>
        <taxon>Clostridia</taxon>
        <taxon>Lachnospirales</taxon>
        <taxon>Lachnospiraceae</taxon>
        <taxon>Kineothrix</taxon>
    </lineage>
</organism>
<dbReference type="STRING" id="1469948.GCA_000732725_00119"/>
<proteinExistence type="predicted"/>
<dbReference type="InterPro" id="IPR032466">
    <property type="entry name" value="Metal_Hydrolase"/>
</dbReference>
<dbReference type="Proteomes" id="UP000295718">
    <property type="component" value="Unassembled WGS sequence"/>
</dbReference>
<protein>
    <submittedName>
        <fullName evidence="1">Membrane dipeptidase</fullName>
    </submittedName>
</protein>
<dbReference type="SUPFAM" id="SSF51556">
    <property type="entry name" value="Metallo-dependent hydrolases"/>
    <property type="match status" value="1"/>
</dbReference>
<comment type="caution">
    <text evidence="1">The sequence shown here is derived from an EMBL/GenBank/DDBJ whole genome shotgun (WGS) entry which is preliminary data.</text>
</comment>
<name>A0A4R1R4G2_9FIRM</name>
<dbReference type="CDD" id="cd01301">
    <property type="entry name" value="rDP_like"/>
    <property type="match status" value="1"/>
</dbReference>
<gene>
    <name evidence="1" type="ORF">EDD76_10281</name>
</gene>